<reference evidence="1 2" key="1">
    <citation type="journal article" date="2018" name="PLoS Genet.">
        <title>Population sequencing reveals clonal diversity and ancestral inbreeding in the grapevine cultivar Chardonnay.</title>
        <authorList>
            <person name="Roach M.J."/>
            <person name="Johnson D.L."/>
            <person name="Bohlmann J."/>
            <person name="van Vuuren H.J."/>
            <person name="Jones S.J."/>
            <person name="Pretorius I.S."/>
            <person name="Schmidt S.A."/>
            <person name="Borneman A.R."/>
        </authorList>
    </citation>
    <scope>NUCLEOTIDE SEQUENCE [LARGE SCALE GENOMIC DNA]</scope>
    <source>
        <strain evidence="2">cv. Chardonnay</strain>
        <tissue evidence="1">Leaf</tissue>
    </source>
</reference>
<dbReference type="EMBL" id="QGNW01000349">
    <property type="protein sequence ID" value="RVW75419.1"/>
    <property type="molecule type" value="Genomic_DNA"/>
</dbReference>
<protein>
    <submittedName>
        <fullName evidence="1">Uncharacterized protein</fullName>
    </submittedName>
</protein>
<accession>A0A438GTA5</accession>
<sequence>MMQGSITSPPVVAEKLVSLEENAVGSDKNVADLDKK</sequence>
<organism evidence="1 2">
    <name type="scientific">Vitis vinifera</name>
    <name type="common">Grape</name>
    <dbReference type="NCBI Taxonomy" id="29760"/>
    <lineage>
        <taxon>Eukaryota</taxon>
        <taxon>Viridiplantae</taxon>
        <taxon>Streptophyta</taxon>
        <taxon>Embryophyta</taxon>
        <taxon>Tracheophyta</taxon>
        <taxon>Spermatophyta</taxon>
        <taxon>Magnoliopsida</taxon>
        <taxon>eudicotyledons</taxon>
        <taxon>Gunneridae</taxon>
        <taxon>Pentapetalae</taxon>
        <taxon>rosids</taxon>
        <taxon>Vitales</taxon>
        <taxon>Vitaceae</taxon>
        <taxon>Viteae</taxon>
        <taxon>Vitis</taxon>
    </lineage>
</organism>
<evidence type="ECO:0000313" key="1">
    <source>
        <dbReference type="EMBL" id="RVW75419.1"/>
    </source>
</evidence>
<dbReference type="AlphaFoldDB" id="A0A438GTA5"/>
<proteinExistence type="predicted"/>
<comment type="caution">
    <text evidence="1">The sequence shown here is derived from an EMBL/GenBank/DDBJ whole genome shotgun (WGS) entry which is preliminary data.</text>
</comment>
<evidence type="ECO:0000313" key="2">
    <source>
        <dbReference type="Proteomes" id="UP000288805"/>
    </source>
</evidence>
<dbReference type="Proteomes" id="UP000288805">
    <property type="component" value="Unassembled WGS sequence"/>
</dbReference>
<gene>
    <name evidence="1" type="ORF">CK203_060503</name>
</gene>
<name>A0A438GTA5_VITVI</name>